<keyword evidence="1" id="KW-0812">Transmembrane</keyword>
<keyword evidence="1" id="KW-0472">Membrane</keyword>
<name>X8CG34_MYCIT</name>
<sequence length="60" mass="6338">MYLAVEIGTVDINPVLKGAVATILYFVVGMAVLLVGFYVVDVLTRESCATWCSSTAAPTP</sequence>
<dbReference type="PATRIC" id="fig|1299331.3.peg.3390"/>
<gene>
    <name evidence="2" type="ORF">I550_3473</name>
</gene>
<comment type="caution">
    <text evidence="2">The sequence shown here is derived from an EMBL/GenBank/DDBJ whole genome shotgun (WGS) entry which is preliminary data.</text>
</comment>
<reference evidence="2 3" key="1">
    <citation type="submission" date="2013-12" db="EMBL/GenBank/DDBJ databases">
        <authorList>
            <person name="Zelazny A."/>
            <person name="Olivier K."/>
            <person name="Holland S."/>
            <person name="Lenaerts A."/>
            <person name="Ordway D."/>
            <person name="DeGroote M.A."/>
            <person name="Parker T."/>
            <person name="Sizemore C."/>
            <person name="Tallon L.J."/>
            <person name="Sadzewicz L.K."/>
            <person name="Sengamalay N."/>
            <person name="Fraser C.M."/>
            <person name="Hine E."/>
            <person name="Shefchek K.A."/>
            <person name="Das S.P."/>
            <person name="Tettelin H."/>
        </authorList>
    </citation>
    <scope>NUCLEOTIDE SEQUENCE [LARGE SCALE GENOMIC DNA]</scope>
    <source>
        <strain evidence="2 3">1956</strain>
    </source>
</reference>
<evidence type="ECO:0000313" key="3">
    <source>
        <dbReference type="Proteomes" id="UP000020825"/>
    </source>
</evidence>
<keyword evidence="1" id="KW-1133">Transmembrane helix</keyword>
<evidence type="ECO:0000313" key="2">
    <source>
        <dbReference type="EMBL" id="EUA55322.1"/>
    </source>
</evidence>
<proteinExistence type="predicted"/>
<feature type="transmembrane region" description="Helical" evidence="1">
    <location>
        <begin position="20"/>
        <end position="40"/>
    </location>
</feature>
<dbReference type="AlphaFoldDB" id="X8CG34"/>
<dbReference type="EMBL" id="JAOG01000002">
    <property type="protein sequence ID" value="EUA55322.1"/>
    <property type="molecule type" value="Genomic_DNA"/>
</dbReference>
<accession>X8CG34</accession>
<dbReference type="Proteomes" id="UP000020825">
    <property type="component" value="Unassembled WGS sequence"/>
</dbReference>
<organism evidence="2 3">
    <name type="scientific">Mycobacterium intracellulare 1956</name>
    <dbReference type="NCBI Taxonomy" id="1299331"/>
    <lineage>
        <taxon>Bacteria</taxon>
        <taxon>Bacillati</taxon>
        <taxon>Actinomycetota</taxon>
        <taxon>Actinomycetes</taxon>
        <taxon>Mycobacteriales</taxon>
        <taxon>Mycobacteriaceae</taxon>
        <taxon>Mycobacterium</taxon>
        <taxon>Mycobacterium avium complex (MAC)</taxon>
    </lineage>
</organism>
<evidence type="ECO:0000256" key="1">
    <source>
        <dbReference type="SAM" id="Phobius"/>
    </source>
</evidence>
<protein>
    <submittedName>
        <fullName evidence="2">Uncharacterized protein</fullName>
    </submittedName>
</protein>